<organism evidence="3 4">
    <name type="scientific">Parapontixanthobacter aurantiacus</name>
    <dbReference type="NCBI Taxonomy" id="1463599"/>
    <lineage>
        <taxon>Bacteria</taxon>
        <taxon>Pseudomonadati</taxon>
        <taxon>Pseudomonadota</taxon>
        <taxon>Alphaproteobacteria</taxon>
        <taxon>Sphingomonadales</taxon>
        <taxon>Erythrobacteraceae</taxon>
        <taxon>Parapontixanthobacter</taxon>
    </lineage>
</organism>
<keyword evidence="3" id="KW-0808">Transferase</keyword>
<feature type="transmembrane region" description="Helical" evidence="1">
    <location>
        <begin position="152"/>
        <end position="171"/>
    </location>
</feature>
<dbReference type="EMBL" id="WTYW01000003">
    <property type="protein sequence ID" value="MXO86501.1"/>
    <property type="molecule type" value="Genomic_DNA"/>
</dbReference>
<proteinExistence type="predicted"/>
<feature type="transmembrane region" description="Helical" evidence="1">
    <location>
        <begin position="31"/>
        <end position="50"/>
    </location>
</feature>
<feature type="transmembrane region" description="Helical" evidence="1">
    <location>
        <begin position="297"/>
        <end position="318"/>
    </location>
</feature>
<keyword evidence="3" id="KW-0012">Acyltransferase</keyword>
<accession>A0A844ZD75</accession>
<dbReference type="AlphaFoldDB" id="A0A844ZD75"/>
<keyword evidence="1" id="KW-1133">Transmembrane helix</keyword>
<feature type="transmembrane region" description="Helical" evidence="1">
    <location>
        <begin position="70"/>
        <end position="92"/>
    </location>
</feature>
<gene>
    <name evidence="3" type="ORF">GRI38_10740</name>
</gene>
<evidence type="ECO:0000313" key="4">
    <source>
        <dbReference type="Proteomes" id="UP000433104"/>
    </source>
</evidence>
<evidence type="ECO:0000259" key="2">
    <source>
        <dbReference type="Pfam" id="PF01757"/>
    </source>
</evidence>
<dbReference type="PANTHER" id="PTHR23028">
    <property type="entry name" value="ACETYLTRANSFERASE"/>
    <property type="match status" value="1"/>
</dbReference>
<dbReference type="GO" id="GO:0016747">
    <property type="term" value="F:acyltransferase activity, transferring groups other than amino-acyl groups"/>
    <property type="evidence" value="ECO:0007669"/>
    <property type="project" value="InterPro"/>
</dbReference>
<dbReference type="OrthoDB" id="9796461at2"/>
<dbReference type="Proteomes" id="UP000433104">
    <property type="component" value="Unassembled WGS sequence"/>
</dbReference>
<comment type="caution">
    <text evidence="3">The sequence shown here is derived from an EMBL/GenBank/DDBJ whole genome shotgun (WGS) entry which is preliminary data.</text>
</comment>
<dbReference type="RefSeq" id="WP_160683581.1">
    <property type="nucleotide sequence ID" value="NZ_WTYW01000003.1"/>
</dbReference>
<feature type="transmembrane region" description="Helical" evidence="1">
    <location>
        <begin position="266"/>
        <end position="285"/>
    </location>
</feature>
<evidence type="ECO:0000313" key="3">
    <source>
        <dbReference type="EMBL" id="MXO86501.1"/>
    </source>
</evidence>
<feature type="transmembrane region" description="Helical" evidence="1">
    <location>
        <begin position="112"/>
        <end position="131"/>
    </location>
</feature>
<dbReference type="GO" id="GO:0009103">
    <property type="term" value="P:lipopolysaccharide biosynthetic process"/>
    <property type="evidence" value="ECO:0007669"/>
    <property type="project" value="TreeGrafter"/>
</dbReference>
<keyword evidence="4" id="KW-1185">Reference proteome</keyword>
<feature type="domain" description="Acyltransferase 3" evidence="2">
    <location>
        <begin position="5"/>
        <end position="314"/>
    </location>
</feature>
<feature type="transmembrane region" description="Helical" evidence="1">
    <location>
        <begin position="208"/>
        <end position="226"/>
    </location>
</feature>
<dbReference type="InterPro" id="IPR050879">
    <property type="entry name" value="Acyltransferase_3"/>
</dbReference>
<dbReference type="GO" id="GO:0016020">
    <property type="term" value="C:membrane"/>
    <property type="evidence" value="ECO:0007669"/>
    <property type="project" value="TreeGrafter"/>
</dbReference>
<dbReference type="InterPro" id="IPR002656">
    <property type="entry name" value="Acyl_transf_3_dom"/>
</dbReference>
<keyword evidence="1" id="KW-0812">Transmembrane</keyword>
<reference evidence="3 4" key="1">
    <citation type="submission" date="2019-12" db="EMBL/GenBank/DDBJ databases">
        <title>Genomic-based taxomic classification of the family Erythrobacteraceae.</title>
        <authorList>
            <person name="Xu L."/>
        </authorList>
    </citation>
    <scope>NUCLEOTIDE SEQUENCE [LARGE SCALE GENOMIC DNA]</scope>
    <source>
        <strain evidence="3 4">MCCC 1A09962</strain>
    </source>
</reference>
<name>A0A844ZD75_9SPHN</name>
<keyword evidence="1" id="KW-0472">Membrane</keyword>
<protein>
    <submittedName>
        <fullName evidence="3">Acyltransferase family protein</fullName>
    </submittedName>
</protein>
<sequence length="363" mass="40956">MKHIPALDGLRAVAIAIVLVSHFGLGHVVPGGFGVTVFFVLSGYLITTILRDELVKTGSVDFRQFYLRRVVRIIPPMWFAILFGLALTSLGLQSRPLEPEYLWTDLLFLTNYAGSFGMFSGTMIPLWSLDVEEHFYLFFPLLLLATFRRQPVLILASICVVVLLLRIALALEGVPTYYGTHTRIDSILFGCILALWRNPIDAEPPSRGRHFANLLLAAVLILPTLLYRDEFFRETVRHSMQGLGLFFAFTYCIQDRGWISGILGSVPLRWLAFISYTLYLVHLPVLGATQMLVEHPVLSIIVALVVSLAISQLVRVTIEKPMLRLRKNFEAKRSIYLKDTKVDRLLEAGSSDNVRTVTFDSQK</sequence>
<evidence type="ECO:0000256" key="1">
    <source>
        <dbReference type="SAM" id="Phobius"/>
    </source>
</evidence>
<dbReference type="PANTHER" id="PTHR23028:SF53">
    <property type="entry name" value="ACYL_TRANSF_3 DOMAIN-CONTAINING PROTEIN"/>
    <property type="match status" value="1"/>
</dbReference>
<dbReference type="Pfam" id="PF01757">
    <property type="entry name" value="Acyl_transf_3"/>
    <property type="match status" value="1"/>
</dbReference>